<accession>A0A2P4Q0N6</accession>
<dbReference type="InterPro" id="IPR019142">
    <property type="entry name" value="Dymeclin"/>
</dbReference>
<keyword evidence="3" id="KW-0519">Myristate</keyword>
<evidence type="ECO:0000256" key="4">
    <source>
        <dbReference type="ARBA" id="ARBA00023288"/>
    </source>
</evidence>
<dbReference type="Pfam" id="PF09742">
    <property type="entry name" value="Dymeclin"/>
    <property type="match status" value="1"/>
</dbReference>
<keyword evidence="7" id="KW-1185">Reference proteome</keyword>
<gene>
    <name evidence="6" type="ORF">GLOIN_2v79970</name>
</gene>
<dbReference type="GO" id="GO:0007030">
    <property type="term" value="P:Golgi organization"/>
    <property type="evidence" value="ECO:0007669"/>
    <property type="project" value="TreeGrafter"/>
</dbReference>
<proteinExistence type="inferred from homology"/>
<name>A0A2P4Q0N6_RHIID</name>
<comment type="caution">
    <text evidence="6">The sequence shown here is derived from an EMBL/GenBank/DDBJ whole genome shotgun (WGS) entry which is preliminary data.</text>
</comment>
<evidence type="ECO:0000256" key="1">
    <source>
        <dbReference type="ARBA" id="ARBA00010603"/>
    </source>
</evidence>
<organism evidence="6 7">
    <name type="scientific">Rhizophagus irregularis (strain DAOM 181602 / DAOM 197198 / MUCL 43194)</name>
    <name type="common">Arbuscular mycorrhizal fungus</name>
    <name type="synonym">Glomus intraradices</name>
    <dbReference type="NCBI Taxonomy" id="747089"/>
    <lineage>
        <taxon>Eukaryota</taxon>
        <taxon>Fungi</taxon>
        <taxon>Fungi incertae sedis</taxon>
        <taxon>Mucoromycota</taxon>
        <taxon>Glomeromycotina</taxon>
        <taxon>Glomeromycetes</taxon>
        <taxon>Glomerales</taxon>
        <taxon>Glomeraceae</taxon>
        <taxon>Rhizophagus</taxon>
    </lineage>
</organism>
<dbReference type="VEuPathDB" id="FungiDB:RhiirFUN_004883"/>
<reference evidence="6 7" key="1">
    <citation type="journal article" date="2013" name="Proc. Natl. Acad. Sci. U.S.A.">
        <title>Genome of an arbuscular mycorrhizal fungus provides insight into the oldest plant symbiosis.</title>
        <authorList>
            <person name="Tisserant E."/>
            <person name="Malbreil M."/>
            <person name="Kuo A."/>
            <person name="Kohler A."/>
            <person name="Symeonidi A."/>
            <person name="Balestrini R."/>
            <person name="Charron P."/>
            <person name="Duensing N."/>
            <person name="Frei Dit Frey N."/>
            <person name="Gianinazzi-Pearson V."/>
            <person name="Gilbert L.B."/>
            <person name="Handa Y."/>
            <person name="Herr J.R."/>
            <person name="Hijri M."/>
            <person name="Koul R."/>
            <person name="Kawaguchi M."/>
            <person name="Krajinski F."/>
            <person name="Lammers P.J."/>
            <person name="Masclaux F.G."/>
            <person name="Murat C."/>
            <person name="Morin E."/>
            <person name="Ndikumana S."/>
            <person name="Pagni M."/>
            <person name="Petitpierre D."/>
            <person name="Requena N."/>
            <person name="Rosikiewicz P."/>
            <person name="Riley R."/>
            <person name="Saito K."/>
            <person name="San Clemente H."/>
            <person name="Shapiro H."/>
            <person name="van Tuinen D."/>
            <person name="Becard G."/>
            <person name="Bonfante P."/>
            <person name="Paszkowski U."/>
            <person name="Shachar-Hill Y.Y."/>
            <person name="Tuskan G.A."/>
            <person name="Young P.W."/>
            <person name="Sanders I.R."/>
            <person name="Henrissat B."/>
            <person name="Rensing S.A."/>
            <person name="Grigoriev I.V."/>
            <person name="Corradi N."/>
            <person name="Roux C."/>
            <person name="Martin F."/>
        </authorList>
    </citation>
    <scope>NUCLEOTIDE SEQUENCE [LARGE SCALE GENOMIC DNA]</scope>
    <source>
        <strain evidence="6 7">DAOM 197198</strain>
    </source>
</reference>
<dbReference type="GO" id="GO:0005794">
    <property type="term" value="C:Golgi apparatus"/>
    <property type="evidence" value="ECO:0007669"/>
    <property type="project" value="TreeGrafter"/>
</dbReference>
<feature type="transmembrane region" description="Helical" evidence="5">
    <location>
        <begin position="53"/>
        <end position="71"/>
    </location>
</feature>
<keyword evidence="4" id="KW-0449">Lipoprotein</keyword>
<reference evidence="6 7" key="2">
    <citation type="journal article" date="2018" name="New Phytol.">
        <title>High intraspecific genome diversity in the model arbuscular mycorrhizal symbiont Rhizophagus irregularis.</title>
        <authorList>
            <person name="Chen E.C.H."/>
            <person name="Morin E."/>
            <person name="Beaudet D."/>
            <person name="Noel J."/>
            <person name="Yildirir G."/>
            <person name="Ndikumana S."/>
            <person name="Charron P."/>
            <person name="St-Onge C."/>
            <person name="Giorgi J."/>
            <person name="Kruger M."/>
            <person name="Marton T."/>
            <person name="Ropars J."/>
            <person name="Grigoriev I.V."/>
            <person name="Hainaut M."/>
            <person name="Henrissat B."/>
            <person name="Roux C."/>
            <person name="Martin F."/>
            <person name="Corradi N."/>
        </authorList>
    </citation>
    <scope>NUCLEOTIDE SEQUENCE [LARGE SCALE GENOMIC DNA]</scope>
    <source>
        <strain evidence="6 7">DAOM 197198</strain>
    </source>
</reference>
<sequence length="315" mass="36644">MRSACRNLDSQHRLLSHLHFIKPLKHRHRINLFRSRNKFLHCHFLQLIKVVKFLEVLILLIAIFLNFFFHLKLDLVHLQQFLCSSRTISPYDSEVWGVMLGSEKFPTTNSGQDAYDVEMATMRRVIDSEIHGEIPIEAYNSLFLVRVFSKHFIGNLSRDEINQQFEGDHTILADTPKFNGVESKIDENNRVQIDLNPKKLIIDPEVIQDTRSKAEQLMDGLLKVILKLDPILNGSTYEYYQECLNILLVLLSTQIHQPNASQLENNYFLNILLTNFGDFVNSLTKRLVTNFIEQKPSPPASTSMNLFNKNSFYFF</sequence>
<keyword evidence="5" id="KW-0812">Transmembrane</keyword>
<comment type="similarity">
    <text evidence="1">Belongs to the dymeclin family.</text>
</comment>
<dbReference type="PANTHER" id="PTHR12895:SF9">
    <property type="entry name" value="DYMECLIN"/>
    <property type="match status" value="1"/>
</dbReference>
<evidence type="ECO:0000256" key="5">
    <source>
        <dbReference type="SAM" id="Phobius"/>
    </source>
</evidence>
<dbReference type="Proteomes" id="UP000018888">
    <property type="component" value="Unassembled WGS sequence"/>
</dbReference>
<keyword evidence="5" id="KW-0472">Membrane</keyword>
<evidence type="ECO:0000256" key="2">
    <source>
        <dbReference type="ARBA" id="ARBA00015736"/>
    </source>
</evidence>
<dbReference type="AlphaFoldDB" id="A0A2P4Q0N6"/>
<dbReference type="PANTHER" id="PTHR12895">
    <property type="entry name" value="DYMECLIN"/>
    <property type="match status" value="1"/>
</dbReference>
<evidence type="ECO:0000256" key="3">
    <source>
        <dbReference type="ARBA" id="ARBA00022707"/>
    </source>
</evidence>
<dbReference type="EMBL" id="AUPC02000111">
    <property type="protein sequence ID" value="POG71184.1"/>
    <property type="molecule type" value="Genomic_DNA"/>
</dbReference>
<evidence type="ECO:0000313" key="7">
    <source>
        <dbReference type="Proteomes" id="UP000018888"/>
    </source>
</evidence>
<evidence type="ECO:0000313" key="6">
    <source>
        <dbReference type="EMBL" id="POG71184.1"/>
    </source>
</evidence>
<keyword evidence="5" id="KW-1133">Transmembrane helix</keyword>
<protein>
    <recommendedName>
        <fullName evidence="2">Dymeclin</fullName>
    </recommendedName>
</protein>